<evidence type="ECO:0000313" key="1">
    <source>
        <dbReference type="EMBL" id="KAJ1148952.1"/>
    </source>
</evidence>
<dbReference type="Proteomes" id="UP001066276">
    <property type="component" value="Chromosome 5"/>
</dbReference>
<keyword evidence="2" id="KW-1185">Reference proteome</keyword>
<dbReference type="AlphaFoldDB" id="A0AAV7RBA8"/>
<reference evidence="1" key="1">
    <citation type="journal article" date="2022" name="bioRxiv">
        <title>Sequencing and chromosome-scale assembly of the giantPleurodeles waltlgenome.</title>
        <authorList>
            <person name="Brown T."/>
            <person name="Elewa A."/>
            <person name="Iarovenko S."/>
            <person name="Subramanian E."/>
            <person name="Araus A.J."/>
            <person name="Petzold A."/>
            <person name="Susuki M."/>
            <person name="Suzuki K.-i.T."/>
            <person name="Hayashi T."/>
            <person name="Toyoda A."/>
            <person name="Oliveira C."/>
            <person name="Osipova E."/>
            <person name="Leigh N.D."/>
            <person name="Simon A."/>
            <person name="Yun M.H."/>
        </authorList>
    </citation>
    <scope>NUCLEOTIDE SEQUENCE</scope>
    <source>
        <strain evidence="1">20211129_DDA</strain>
        <tissue evidence="1">Liver</tissue>
    </source>
</reference>
<sequence length="131" mass="15002">MLQSQLSRYCCGGAVKPILNARERFLAAAEERGVGGLARDPETGDGSSWARPRVTLLDRRVHRERWRRLRARRDLLRGTWCVAQEVVWAMGCCITPTRERGARGFTARSTLEGLERRAEAWEIMWSSARRC</sequence>
<evidence type="ECO:0000313" key="2">
    <source>
        <dbReference type="Proteomes" id="UP001066276"/>
    </source>
</evidence>
<proteinExistence type="predicted"/>
<comment type="caution">
    <text evidence="1">The sequence shown here is derived from an EMBL/GenBank/DDBJ whole genome shotgun (WGS) entry which is preliminary data.</text>
</comment>
<protein>
    <submittedName>
        <fullName evidence="1">Uncharacterized protein</fullName>
    </submittedName>
</protein>
<name>A0AAV7RBA8_PLEWA</name>
<gene>
    <name evidence="1" type="ORF">NDU88_001776</name>
</gene>
<dbReference type="EMBL" id="JANPWB010000009">
    <property type="protein sequence ID" value="KAJ1148952.1"/>
    <property type="molecule type" value="Genomic_DNA"/>
</dbReference>
<accession>A0AAV7RBA8</accession>
<organism evidence="1 2">
    <name type="scientific">Pleurodeles waltl</name>
    <name type="common">Iberian ribbed newt</name>
    <dbReference type="NCBI Taxonomy" id="8319"/>
    <lineage>
        <taxon>Eukaryota</taxon>
        <taxon>Metazoa</taxon>
        <taxon>Chordata</taxon>
        <taxon>Craniata</taxon>
        <taxon>Vertebrata</taxon>
        <taxon>Euteleostomi</taxon>
        <taxon>Amphibia</taxon>
        <taxon>Batrachia</taxon>
        <taxon>Caudata</taxon>
        <taxon>Salamandroidea</taxon>
        <taxon>Salamandridae</taxon>
        <taxon>Pleurodelinae</taxon>
        <taxon>Pleurodeles</taxon>
    </lineage>
</organism>